<protein>
    <recommendedName>
        <fullName evidence="14">Protein-tyrosine-phosphatase</fullName>
    </recommendedName>
</protein>
<sequence>MFASYISQHVSIAAIIPLPSSCSTAIVKGSDHNIAREYTVVKQSLTVNERMAEFAINGDPESCAETKANGRWKLDLGRKRMISSVQIKGVGKYNVYISNNNASFQLDVNDMGTICRFATGSVKNQCYNVILGRYITVVSDSAILPLKLCDVKLFECDDQYFGGYCNLSCHCLDGNMCSKDTGFCQSGCASGYTGKSCQDECEDKTFGHDCHFHCHCLYDVICNLKTGNCPSGCAKNWLDDACQTEIPYMDTAPEVQSRTSDTITLRWPSWHQYISEEISLYYDVQYKEWNTWDWVIAGEVPNNSKQNYTDYLVENLRLNTRYKFRVLPHLEGTEVETIKHSPALGWTKTHCDAPDPPTGVYSEVANPSVYQDSSSANMILHWTPPKVTNCDNILYYTILYRPVTDHHSNVWERSGAHSNNTSTMLENLKFSTDYEVSICVVNNEELSSSVVKTSFRTDVPPPLPQTAPTNSSEVHLIAGIVIGCVVLSVIILGIILYRNSVVTLLPKCEVCVSLMPVHCGPAFIENKGVYFRALKVYEFFEKVLEFYIGRHRKGKYAAVPNKEEEETKLNSMVKEVDASRTDDSGLGGEGSSGSTPTAEILDPVSEKVLAATPPRPDLLPEEPVPAQPIVRDPIPVHELEEYVTRGKENDCADLIKEYREIPEGFTAPHECGKREENKHKNRFINIIAYDNSRVILDKVEGDPDSDYINANYIDGYNHPRRYIASQGCTKYTIQDMWRMVWQVGSHRIVMVTNLVENGKRKCEQYWQDHENAEKFYGDVGVTLLEQENTTDFTIRSFNIRKGDENRNVKQFHFTSWPDHGVPNRPSPIIHFRRKVRSFDESHPGVVTVHCSAGVGRTGTFIALDYLLDKAEAESVVDVYNLTLTMRQNRVNMIQTVEQYIFVYDALLEALTSGNTAIPCCSFREQFDKLCEINQQTNRSFLEEQFETLQSATKKTKTCDTSSGQLTENEGKNRRPDVLPADRYRPYLMTRVQGTNDYINAIFLDGYKSKNAYILTQMPLPHTVIDMWRMIHEHKCGSIVMLNTFNDDDPTYGQYWPGENQECECGPYVIESCSVNTNNPNITIRELKLQYTPDSPKLGSNSEAEVRKVNHFQLTCWPEGKMVPDEPNSLITLIELMVKSQLKTGNGPIVIHCHYDVVAFSQFTELHKYVLSLYSDGVLRSGLFAAVCCIWERMKVEQDVDIFHAVKYLRFHRPQVIQDLEQYKFCYEMVLAYLAEYEIYANFR</sequence>
<feature type="domain" description="Fibronectin type-III" evidence="11">
    <location>
        <begin position="363"/>
        <end position="462"/>
    </location>
</feature>
<feature type="region of interest" description="Disordered" evidence="7">
    <location>
        <begin position="567"/>
        <end position="599"/>
    </location>
</feature>
<dbReference type="InterPro" id="IPR003961">
    <property type="entry name" value="FN3_dom"/>
</dbReference>
<keyword evidence="13" id="KW-1185">Reference proteome</keyword>
<feature type="region of interest" description="Disordered" evidence="7">
    <location>
        <begin position="956"/>
        <end position="977"/>
    </location>
</feature>
<dbReference type="SUPFAM" id="SSF49785">
    <property type="entry name" value="Galactose-binding domain-like"/>
    <property type="match status" value="1"/>
</dbReference>
<dbReference type="PANTHER" id="PTHR19134">
    <property type="entry name" value="RECEPTOR-TYPE TYROSINE-PROTEIN PHOSPHATASE"/>
    <property type="match status" value="1"/>
</dbReference>
<name>A0AAD9JUA0_9ANNE</name>
<dbReference type="Pfam" id="PF00041">
    <property type="entry name" value="fn3"/>
    <property type="match status" value="1"/>
</dbReference>
<gene>
    <name evidence="12" type="ORF">LSH36_155g08050</name>
</gene>
<dbReference type="PANTHER" id="PTHR19134:SF449">
    <property type="entry name" value="TYROSINE-PROTEIN PHOSPHATASE 1"/>
    <property type="match status" value="1"/>
</dbReference>
<comment type="caution">
    <text evidence="12">The sequence shown here is derived from an EMBL/GenBank/DDBJ whole genome shotgun (WGS) entry which is preliminary data.</text>
</comment>
<feature type="domain" description="Tyrosine specific protein phosphatases" evidence="10">
    <location>
        <begin position="829"/>
        <end position="900"/>
    </location>
</feature>
<dbReference type="Gene3D" id="2.60.40.10">
    <property type="entry name" value="Immunoglobulins"/>
    <property type="match status" value="2"/>
</dbReference>
<feature type="compositionally biased region" description="Basic and acidic residues" evidence="7">
    <location>
        <begin position="968"/>
        <end position="977"/>
    </location>
</feature>
<dbReference type="InterPro" id="IPR003595">
    <property type="entry name" value="Tyr_Pase_cat"/>
</dbReference>
<dbReference type="PROSITE" id="PS00383">
    <property type="entry name" value="TYR_PHOSPHATASE_1"/>
    <property type="match status" value="1"/>
</dbReference>
<dbReference type="CDD" id="cd00063">
    <property type="entry name" value="FN3"/>
    <property type="match status" value="2"/>
</dbReference>
<accession>A0AAD9JUA0</accession>
<dbReference type="FunFam" id="3.90.190.10:FF:000062">
    <property type="entry name" value="Receptor-type tyrosine-protein phosphatase kappa"/>
    <property type="match status" value="1"/>
</dbReference>
<keyword evidence="4" id="KW-0904">Protein phosphatase</keyword>
<dbReference type="Pfam" id="PF00102">
    <property type="entry name" value="Y_phosphatase"/>
    <property type="match status" value="3"/>
</dbReference>
<keyword evidence="5 8" id="KW-0472">Membrane</keyword>
<evidence type="ECO:0000259" key="11">
    <source>
        <dbReference type="PROSITE" id="PS50853"/>
    </source>
</evidence>
<dbReference type="InterPro" id="IPR036116">
    <property type="entry name" value="FN3_sf"/>
</dbReference>
<dbReference type="InterPro" id="IPR029021">
    <property type="entry name" value="Prot-tyrosine_phosphatase-like"/>
</dbReference>
<comment type="subcellular location">
    <subcellularLocation>
        <location evidence="1">Membrane</location>
        <topology evidence="1">Single-pass membrane protein</topology>
    </subcellularLocation>
</comment>
<evidence type="ECO:0000313" key="12">
    <source>
        <dbReference type="EMBL" id="KAK2159301.1"/>
    </source>
</evidence>
<keyword evidence="8" id="KW-1133">Transmembrane helix</keyword>
<organism evidence="12 13">
    <name type="scientific">Paralvinella palmiformis</name>
    <dbReference type="NCBI Taxonomy" id="53620"/>
    <lineage>
        <taxon>Eukaryota</taxon>
        <taxon>Metazoa</taxon>
        <taxon>Spiralia</taxon>
        <taxon>Lophotrochozoa</taxon>
        <taxon>Annelida</taxon>
        <taxon>Polychaeta</taxon>
        <taxon>Sedentaria</taxon>
        <taxon>Canalipalpata</taxon>
        <taxon>Terebellida</taxon>
        <taxon>Terebelliformia</taxon>
        <taxon>Alvinellidae</taxon>
        <taxon>Paralvinella</taxon>
    </lineage>
</organism>
<dbReference type="Gene3D" id="3.90.190.10">
    <property type="entry name" value="Protein tyrosine phosphatase superfamily"/>
    <property type="match status" value="2"/>
</dbReference>
<evidence type="ECO:0000259" key="9">
    <source>
        <dbReference type="PROSITE" id="PS50055"/>
    </source>
</evidence>
<dbReference type="InterPro" id="IPR016130">
    <property type="entry name" value="Tyr_Pase_AS"/>
</dbReference>
<evidence type="ECO:0000256" key="6">
    <source>
        <dbReference type="ARBA" id="ARBA00051722"/>
    </source>
</evidence>
<evidence type="ECO:0000256" key="3">
    <source>
        <dbReference type="ARBA" id="ARBA00022801"/>
    </source>
</evidence>
<evidence type="ECO:0000256" key="8">
    <source>
        <dbReference type="SAM" id="Phobius"/>
    </source>
</evidence>
<comment type="catalytic activity">
    <reaction evidence="6">
        <text>O-phospho-L-tyrosyl-[protein] + H2O = L-tyrosyl-[protein] + phosphate</text>
        <dbReference type="Rhea" id="RHEA:10684"/>
        <dbReference type="Rhea" id="RHEA-COMP:10136"/>
        <dbReference type="Rhea" id="RHEA-COMP:20101"/>
        <dbReference type="ChEBI" id="CHEBI:15377"/>
        <dbReference type="ChEBI" id="CHEBI:43474"/>
        <dbReference type="ChEBI" id="CHEBI:46858"/>
        <dbReference type="ChEBI" id="CHEBI:61978"/>
        <dbReference type="EC" id="3.1.3.48"/>
    </reaction>
</comment>
<feature type="domain" description="Fibronectin type-III" evidence="11">
    <location>
        <begin position="249"/>
        <end position="356"/>
    </location>
</feature>
<dbReference type="InterPro" id="IPR000387">
    <property type="entry name" value="Tyr_Pase_dom"/>
</dbReference>
<dbReference type="InterPro" id="IPR013783">
    <property type="entry name" value="Ig-like_fold"/>
</dbReference>
<feature type="compositionally biased region" description="Basic and acidic residues" evidence="7">
    <location>
        <begin position="567"/>
        <end position="583"/>
    </location>
</feature>
<evidence type="ECO:0000256" key="7">
    <source>
        <dbReference type="SAM" id="MobiDB-lite"/>
    </source>
</evidence>
<evidence type="ECO:0008006" key="14">
    <source>
        <dbReference type="Google" id="ProtNLM"/>
    </source>
</evidence>
<dbReference type="SMART" id="SM00060">
    <property type="entry name" value="FN3"/>
    <property type="match status" value="2"/>
</dbReference>
<keyword evidence="8" id="KW-0812">Transmembrane</keyword>
<dbReference type="InterPro" id="IPR008979">
    <property type="entry name" value="Galactose-bd-like_sf"/>
</dbReference>
<dbReference type="PROSITE" id="PS50055">
    <property type="entry name" value="TYR_PHOSPHATASE_PTP"/>
    <property type="match status" value="2"/>
</dbReference>
<feature type="transmembrane region" description="Helical" evidence="8">
    <location>
        <begin position="474"/>
        <end position="497"/>
    </location>
</feature>
<dbReference type="Gene3D" id="2.60.120.260">
    <property type="entry name" value="Galactose-binding domain-like"/>
    <property type="match status" value="1"/>
</dbReference>
<dbReference type="InterPro" id="IPR050348">
    <property type="entry name" value="Protein-Tyr_Phosphatase"/>
</dbReference>
<evidence type="ECO:0000256" key="4">
    <source>
        <dbReference type="ARBA" id="ARBA00022912"/>
    </source>
</evidence>
<dbReference type="SMART" id="SM00404">
    <property type="entry name" value="PTPc_motif"/>
    <property type="match status" value="2"/>
</dbReference>
<evidence type="ECO:0000256" key="1">
    <source>
        <dbReference type="ARBA" id="ARBA00004167"/>
    </source>
</evidence>
<dbReference type="GO" id="GO:0016020">
    <property type="term" value="C:membrane"/>
    <property type="evidence" value="ECO:0007669"/>
    <property type="project" value="UniProtKB-SubCell"/>
</dbReference>
<dbReference type="SUPFAM" id="SSF49265">
    <property type="entry name" value="Fibronectin type III"/>
    <property type="match status" value="1"/>
</dbReference>
<dbReference type="AlphaFoldDB" id="A0AAD9JUA0"/>
<evidence type="ECO:0000313" key="13">
    <source>
        <dbReference type="Proteomes" id="UP001208570"/>
    </source>
</evidence>
<reference evidence="12" key="1">
    <citation type="journal article" date="2023" name="Mol. Biol. Evol.">
        <title>Third-Generation Sequencing Reveals the Adaptive Role of the Epigenome in Three Deep-Sea Polychaetes.</title>
        <authorList>
            <person name="Perez M."/>
            <person name="Aroh O."/>
            <person name="Sun Y."/>
            <person name="Lan Y."/>
            <person name="Juniper S.K."/>
            <person name="Young C.R."/>
            <person name="Angers B."/>
            <person name="Qian P.Y."/>
        </authorList>
    </citation>
    <scope>NUCLEOTIDE SEQUENCE</scope>
    <source>
        <strain evidence="12">P08H-3</strain>
    </source>
</reference>
<feature type="domain" description="Tyrosine-protein phosphatase" evidence="9">
    <location>
        <begin position="654"/>
        <end position="909"/>
    </location>
</feature>
<dbReference type="PROSITE" id="PS50853">
    <property type="entry name" value="FN3"/>
    <property type="match status" value="2"/>
</dbReference>
<dbReference type="Gene3D" id="2.170.300.10">
    <property type="entry name" value="Tie2 ligand-binding domain superfamily"/>
    <property type="match status" value="1"/>
</dbReference>
<dbReference type="GO" id="GO:0004725">
    <property type="term" value="F:protein tyrosine phosphatase activity"/>
    <property type="evidence" value="ECO:0007669"/>
    <property type="project" value="UniProtKB-EC"/>
</dbReference>
<dbReference type="InterPro" id="IPR000242">
    <property type="entry name" value="PTP_cat"/>
</dbReference>
<dbReference type="SMART" id="SM00194">
    <property type="entry name" value="PTPc"/>
    <property type="match status" value="2"/>
</dbReference>
<dbReference type="PROSITE" id="PS50056">
    <property type="entry name" value="TYR_PHOSPHATASE_2"/>
    <property type="match status" value="2"/>
</dbReference>
<feature type="compositionally biased region" description="Polar residues" evidence="7">
    <location>
        <begin position="956"/>
        <end position="967"/>
    </location>
</feature>
<keyword evidence="2" id="KW-0732">Signal</keyword>
<evidence type="ECO:0000256" key="5">
    <source>
        <dbReference type="ARBA" id="ARBA00023136"/>
    </source>
</evidence>
<dbReference type="PRINTS" id="PR00700">
    <property type="entry name" value="PRTYPHPHTASE"/>
</dbReference>
<feature type="domain" description="Tyrosine specific protein phosphatases" evidence="10">
    <location>
        <begin position="1174"/>
        <end position="1223"/>
    </location>
</feature>
<evidence type="ECO:0000259" key="10">
    <source>
        <dbReference type="PROSITE" id="PS50056"/>
    </source>
</evidence>
<keyword evidence="3" id="KW-0378">Hydrolase</keyword>
<dbReference type="Proteomes" id="UP001208570">
    <property type="component" value="Unassembled WGS sequence"/>
</dbReference>
<dbReference type="SUPFAM" id="SSF52799">
    <property type="entry name" value="(Phosphotyrosine protein) phosphatases II"/>
    <property type="match status" value="2"/>
</dbReference>
<feature type="domain" description="Tyrosine-protein phosphatase" evidence="9">
    <location>
        <begin position="941"/>
        <end position="1232"/>
    </location>
</feature>
<evidence type="ECO:0000256" key="2">
    <source>
        <dbReference type="ARBA" id="ARBA00022729"/>
    </source>
</evidence>
<proteinExistence type="predicted"/>
<dbReference type="EMBL" id="JAODUP010000155">
    <property type="protein sequence ID" value="KAK2159301.1"/>
    <property type="molecule type" value="Genomic_DNA"/>
</dbReference>